<dbReference type="EMBL" id="JACIEW010000005">
    <property type="protein sequence ID" value="MBB4052772.1"/>
    <property type="molecule type" value="Genomic_DNA"/>
</dbReference>
<dbReference type="RefSeq" id="WP_183311528.1">
    <property type="nucleotide sequence ID" value="NZ_JACIEW010000005.1"/>
</dbReference>
<dbReference type="InterPro" id="IPR050188">
    <property type="entry name" value="RluA_PseudoU_synthase"/>
</dbReference>
<comment type="caution">
    <text evidence="8">The sequence shown here is derived from an EMBL/GenBank/DDBJ whole genome shotgun (WGS) entry which is preliminary data.</text>
</comment>
<evidence type="ECO:0000313" key="8">
    <source>
        <dbReference type="EMBL" id="MBB4052772.1"/>
    </source>
</evidence>
<dbReference type="SMART" id="SM00363">
    <property type="entry name" value="S4"/>
    <property type="match status" value="1"/>
</dbReference>
<feature type="domain" description="RNA-binding S4" evidence="7">
    <location>
        <begin position="25"/>
        <end position="90"/>
    </location>
</feature>
<keyword evidence="5" id="KW-0694">RNA-binding</keyword>
<evidence type="ECO:0000256" key="3">
    <source>
        <dbReference type="ARBA" id="ARBA00036882"/>
    </source>
</evidence>
<dbReference type="InterPro" id="IPR006145">
    <property type="entry name" value="PsdUridine_synth_RsuA/RluA"/>
</dbReference>
<dbReference type="GO" id="GO:0000455">
    <property type="term" value="P:enzyme-directed rRNA pseudouridine synthesis"/>
    <property type="evidence" value="ECO:0007669"/>
    <property type="project" value="TreeGrafter"/>
</dbReference>
<dbReference type="GO" id="GO:0160140">
    <property type="term" value="F:23S rRNA pseudouridine(1911/1915/1917) synthase activity"/>
    <property type="evidence" value="ECO:0007669"/>
    <property type="project" value="UniProtKB-EC"/>
</dbReference>
<evidence type="ECO:0000313" key="9">
    <source>
        <dbReference type="Proteomes" id="UP000547011"/>
    </source>
</evidence>
<dbReference type="Gene3D" id="3.30.2350.10">
    <property type="entry name" value="Pseudouridine synthase"/>
    <property type="match status" value="1"/>
</dbReference>
<reference evidence="8 9" key="1">
    <citation type="submission" date="2020-08" db="EMBL/GenBank/DDBJ databases">
        <title>Genomic Encyclopedia of Type Strains, Phase IV (KMG-IV): sequencing the most valuable type-strain genomes for metagenomic binning, comparative biology and taxonomic classification.</title>
        <authorList>
            <person name="Goeker M."/>
        </authorList>
    </citation>
    <scope>NUCLEOTIDE SEQUENCE [LARGE SCALE GENOMIC DNA]</scope>
    <source>
        <strain evidence="8 9">DSM 23447</strain>
    </source>
</reference>
<dbReference type="PANTHER" id="PTHR21600:SF44">
    <property type="entry name" value="RIBOSOMAL LARGE SUBUNIT PSEUDOURIDINE SYNTHASE D"/>
    <property type="match status" value="1"/>
</dbReference>
<dbReference type="SUPFAM" id="SSF55174">
    <property type="entry name" value="Alpha-L RNA-binding motif"/>
    <property type="match status" value="1"/>
</dbReference>
<evidence type="ECO:0000256" key="6">
    <source>
        <dbReference type="RuleBase" id="RU362028"/>
    </source>
</evidence>
<dbReference type="CDD" id="cd02869">
    <property type="entry name" value="PseudoU_synth_RluA_like"/>
    <property type="match status" value="1"/>
</dbReference>
<dbReference type="InterPro" id="IPR006224">
    <property type="entry name" value="PsdUridine_synth_RluA-like_CS"/>
</dbReference>
<dbReference type="Pfam" id="PF01479">
    <property type="entry name" value="S4"/>
    <property type="match status" value="1"/>
</dbReference>
<keyword evidence="9" id="KW-1185">Reference proteome</keyword>
<evidence type="ECO:0000256" key="1">
    <source>
        <dbReference type="ARBA" id="ARBA00010876"/>
    </source>
</evidence>
<dbReference type="AlphaFoldDB" id="A0A7W6INB2"/>
<name>A0A7W6INB2_9HYPH</name>
<gene>
    <name evidence="8" type="ORF">GGR20_002420</name>
</gene>
<evidence type="ECO:0000256" key="5">
    <source>
        <dbReference type="PROSITE-ProRule" id="PRU00182"/>
    </source>
</evidence>
<comment type="catalytic activity">
    <reaction evidence="6">
        <text>a uridine in RNA = a pseudouridine in RNA</text>
        <dbReference type="Rhea" id="RHEA:48348"/>
        <dbReference type="Rhea" id="RHEA-COMP:12068"/>
        <dbReference type="Rhea" id="RHEA-COMP:12069"/>
        <dbReference type="ChEBI" id="CHEBI:65314"/>
        <dbReference type="ChEBI" id="CHEBI:65315"/>
    </reaction>
</comment>
<dbReference type="CDD" id="cd00165">
    <property type="entry name" value="S4"/>
    <property type="match status" value="1"/>
</dbReference>
<accession>A0A7W6INB2</accession>
<organism evidence="8 9">
    <name type="scientific">Devosia subaequoris</name>
    <dbReference type="NCBI Taxonomy" id="395930"/>
    <lineage>
        <taxon>Bacteria</taxon>
        <taxon>Pseudomonadati</taxon>
        <taxon>Pseudomonadota</taxon>
        <taxon>Alphaproteobacteria</taxon>
        <taxon>Hyphomicrobiales</taxon>
        <taxon>Devosiaceae</taxon>
        <taxon>Devosia</taxon>
    </lineage>
</organism>
<dbReference type="Pfam" id="PF00849">
    <property type="entry name" value="PseudoU_synth_2"/>
    <property type="match status" value="1"/>
</dbReference>
<proteinExistence type="inferred from homology"/>
<dbReference type="PROSITE" id="PS01129">
    <property type="entry name" value="PSI_RLU"/>
    <property type="match status" value="1"/>
</dbReference>
<sequence length="343" mass="37044">MAEDIDFELEGEPIEVVVDAEMSGGRLDAMLAKAHNALSRNRIKDLILGGAVTVDGRPVGEPKYRLKAGETIVLVAPPPEDPDPRPEDIPLDILFEDENLIVINKPVGMVVHPAPGSPSATLVNALIFHCGDSLKGIGGVKRPGIVHRLDKDTSGVMVAAKTEQAHKHLSEQFADHGRTGPLHRAYIAYAWGSTQSGMGTVDAPLGRDPGNRLKQAVIKHGREAITHYAVEARYGAPGWDVTRIQCQLETGRTHQIRVHMAHIGHPLVSDLLYAPGFATKVNKLPAEIAEAVKALGRQALHAAELGFEHPTTGEEMLFAAELPEDLQALEDALSPYDHVTRRG</sequence>
<dbReference type="InterPro" id="IPR020103">
    <property type="entry name" value="PsdUridine_synth_cat_dom_sf"/>
</dbReference>
<keyword evidence="2 6" id="KW-0413">Isomerase</keyword>
<protein>
    <recommendedName>
        <fullName evidence="6">Pseudouridine synthase</fullName>
        <ecNumber evidence="6">5.4.99.-</ecNumber>
    </recommendedName>
</protein>
<dbReference type="Proteomes" id="UP000547011">
    <property type="component" value="Unassembled WGS sequence"/>
</dbReference>
<evidence type="ECO:0000256" key="4">
    <source>
        <dbReference type="PIRSR" id="PIRSR606225-1"/>
    </source>
</evidence>
<dbReference type="Gene3D" id="3.10.290.10">
    <property type="entry name" value="RNA-binding S4 domain"/>
    <property type="match status" value="1"/>
</dbReference>
<comment type="function">
    <text evidence="6">Responsible for synthesis of pseudouridine from uracil.</text>
</comment>
<dbReference type="GO" id="GO:0003723">
    <property type="term" value="F:RNA binding"/>
    <property type="evidence" value="ECO:0007669"/>
    <property type="project" value="UniProtKB-KW"/>
</dbReference>
<evidence type="ECO:0000259" key="7">
    <source>
        <dbReference type="SMART" id="SM00363"/>
    </source>
</evidence>
<comment type="catalytic activity">
    <reaction evidence="3">
        <text>uridine(1911/1915/1917) in 23S rRNA = pseudouridine(1911/1915/1917) in 23S rRNA</text>
        <dbReference type="Rhea" id="RHEA:42524"/>
        <dbReference type="Rhea" id="RHEA-COMP:10097"/>
        <dbReference type="Rhea" id="RHEA-COMP:10098"/>
        <dbReference type="ChEBI" id="CHEBI:65314"/>
        <dbReference type="ChEBI" id="CHEBI:65315"/>
        <dbReference type="EC" id="5.4.99.23"/>
    </reaction>
</comment>
<dbReference type="PANTHER" id="PTHR21600">
    <property type="entry name" value="MITOCHONDRIAL RNA PSEUDOURIDINE SYNTHASE"/>
    <property type="match status" value="1"/>
</dbReference>
<dbReference type="InterPro" id="IPR002942">
    <property type="entry name" value="S4_RNA-bd"/>
</dbReference>
<feature type="active site" evidence="4">
    <location>
        <position position="150"/>
    </location>
</feature>
<dbReference type="SUPFAM" id="SSF55120">
    <property type="entry name" value="Pseudouridine synthase"/>
    <property type="match status" value="1"/>
</dbReference>
<dbReference type="PROSITE" id="PS50889">
    <property type="entry name" value="S4"/>
    <property type="match status" value="1"/>
</dbReference>
<dbReference type="InterPro" id="IPR006225">
    <property type="entry name" value="PsdUridine_synth_RluC/D"/>
</dbReference>
<evidence type="ECO:0000256" key="2">
    <source>
        <dbReference type="ARBA" id="ARBA00023235"/>
    </source>
</evidence>
<dbReference type="InterPro" id="IPR036986">
    <property type="entry name" value="S4_RNA-bd_sf"/>
</dbReference>
<dbReference type="EC" id="5.4.99.-" evidence="6"/>
<comment type="similarity">
    <text evidence="1 6">Belongs to the pseudouridine synthase RluA family.</text>
</comment>
<dbReference type="NCBIfam" id="TIGR00005">
    <property type="entry name" value="rluA_subfam"/>
    <property type="match status" value="1"/>
</dbReference>